<dbReference type="EMBL" id="FOWW01000014">
    <property type="protein sequence ID" value="SFQ71592.1"/>
    <property type="molecule type" value="Genomic_DNA"/>
</dbReference>
<dbReference type="PANTHER" id="PTHR16305:SF35">
    <property type="entry name" value="TRANSCRIPTIONAL ACTIVATOR DOMAIN"/>
    <property type="match status" value="1"/>
</dbReference>
<dbReference type="RefSeq" id="WP_243859318.1">
    <property type="nucleotide sequence ID" value="NZ_FOWW01000014.1"/>
</dbReference>
<dbReference type="GO" id="GO:0006355">
    <property type="term" value="P:regulation of DNA-templated transcription"/>
    <property type="evidence" value="ECO:0007669"/>
    <property type="project" value="InterPro"/>
</dbReference>
<dbReference type="GO" id="GO:0004016">
    <property type="term" value="F:adenylate cyclase activity"/>
    <property type="evidence" value="ECO:0007669"/>
    <property type="project" value="TreeGrafter"/>
</dbReference>
<feature type="domain" description="HTH luxR-type" evidence="3">
    <location>
        <begin position="907"/>
        <end position="975"/>
    </location>
</feature>
<dbReference type="InterPro" id="IPR016032">
    <property type="entry name" value="Sig_transdc_resp-reg_C-effctor"/>
</dbReference>
<dbReference type="CDD" id="cd06170">
    <property type="entry name" value="LuxR_C_like"/>
    <property type="match status" value="1"/>
</dbReference>
<dbReference type="GO" id="GO:0005524">
    <property type="term" value="F:ATP binding"/>
    <property type="evidence" value="ECO:0007669"/>
    <property type="project" value="UniProtKB-KW"/>
</dbReference>
<dbReference type="SUPFAM" id="SSF46894">
    <property type="entry name" value="C-terminal effector domain of the bipartite response regulators"/>
    <property type="match status" value="1"/>
</dbReference>
<evidence type="ECO:0000313" key="5">
    <source>
        <dbReference type="Proteomes" id="UP000198727"/>
    </source>
</evidence>
<accession>A0A1I6ASH0</accession>
<dbReference type="InterPro" id="IPR041664">
    <property type="entry name" value="AAA_16"/>
</dbReference>
<dbReference type="PROSITE" id="PS50043">
    <property type="entry name" value="HTH_LUXR_2"/>
    <property type="match status" value="1"/>
</dbReference>
<dbReference type="Pfam" id="PF13191">
    <property type="entry name" value="AAA_16"/>
    <property type="match status" value="1"/>
</dbReference>
<sequence>MITAPTVTVRTSSPVLVGRAEELRALRELVPRPGSVTFVEGEAGVGKTRLVGEALAGPELAGWCRLVGYCQPLREPFPYGAVLEALRGVDEHRINAAGLTAVAGSLRPYLPELAYLLPEQPVPLGDAGAERHRLFRAVRELLGALGPAVLVVEDVHWADDGSRQLLRFLTADPPGTLGTVLTYRPEDSPGGIPLGGAFRPSPARPGAFGQGADPVSATIRLRPLDVAGVRGMAAAILGDAAVTAELAGLLHERTAGIPFVVEEALRALRDPGGGVHRDVTAVRRLLEPAEVPVLLREAMLERLARLPLPARRITEAAAVLGVPAGSALLGTVAALPAERARTALTRAVHANVLVEVADARYGFRHTLAQQAVYRTLPGPERERLHRRALAALRAVEPAPLVQLAEHSRRAGLSGDWLRYAEAAADRAIGVGDAAIAIASLREPLAEPTLAPSDVDRLAGKLTRIAANGLGQHEVADTLERLLADRRLGDTVRGEVRLTLGLLLIRQAGGLEAGRAEIERAVRDLADRPDLRAKGMSVLAQPFVGSTPLSQLLPWMAEVDAAIATAGEDLVATNLLANNLAAWVHIGDPRGWRMVPRLPVRVRDREEQRYLARAHCNLADACAWIGHYDRAYGFLRSGMRLAVDSGAPFVASTARSTQAHLDWLTGTWDGLGERAARLLDEYRDLHPVASELSFVLGALAVARGEWHRAAEHFAHTGVADPDNAVTPVVLATHAATARMLVDQEDYPAAAAECDAGLDRLRHKEIWAWAGELAPAAVDAYCRAGREADAVALVEELAAGVADRDAPAADAALLLCRGMVAAHRREHAVAEPLLDRARAAYAELPARYFAALAAERLARCRVNADDASAATLLTTVAATFDTLGATRDAARCRHLLRLHGAGPRSRRGRRGYGNELSPREFDVARLVAAGRTNREIAEVLFLSRRTVEQHVARVLRKLGLGSRGELRGDTLSRMAPR</sequence>
<evidence type="ECO:0000313" key="4">
    <source>
        <dbReference type="EMBL" id="SFQ71592.1"/>
    </source>
</evidence>
<reference evidence="5" key="1">
    <citation type="submission" date="2016-10" db="EMBL/GenBank/DDBJ databases">
        <authorList>
            <person name="Varghese N."/>
            <person name="Submissions S."/>
        </authorList>
    </citation>
    <scope>NUCLEOTIDE SEQUENCE [LARGE SCALE GENOMIC DNA]</scope>
    <source>
        <strain evidence="5">CGMCC 4.5579</strain>
    </source>
</reference>
<dbReference type="SMART" id="SM00421">
    <property type="entry name" value="HTH_LUXR"/>
    <property type="match status" value="1"/>
</dbReference>
<keyword evidence="1" id="KW-0547">Nucleotide-binding</keyword>
<gene>
    <name evidence="4" type="ORF">SAMN05421810_11467</name>
</gene>
<keyword evidence="2" id="KW-0067">ATP-binding</keyword>
<dbReference type="SUPFAM" id="SSF48452">
    <property type="entry name" value="TPR-like"/>
    <property type="match status" value="1"/>
</dbReference>
<dbReference type="STRING" id="587909.SAMN05421810_11467"/>
<evidence type="ECO:0000256" key="1">
    <source>
        <dbReference type="ARBA" id="ARBA00022741"/>
    </source>
</evidence>
<keyword evidence="5" id="KW-1185">Reference proteome</keyword>
<dbReference type="AlphaFoldDB" id="A0A1I6ASH0"/>
<dbReference type="PRINTS" id="PR00038">
    <property type="entry name" value="HTHLUXR"/>
</dbReference>
<organism evidence="4 5">
    <name type="scientific">Amycolatopsis arida</name>
    <dbReference type="NCBI Taxonomy" id="587909"/>
    <lineage>
        <taxon>Bacteria</taxon>
        <taxon>Bacillati</taxon>
        <taxon>Actinomycetota</taxon>
        <taxon>Actinomycetes</taxon>
        <taxon>Pseudonocardiales</taxon>
        <taxon>Pseudonocardiaceae</taxon>
        <taxon>Amycolatopsis</taxon>
    </lineage>
</organism>
<dbReference type="SUPFAM" id="SSF52540">
    <property type="entry name" value="P-loop containing nucleoside triphosphate hydrolases"/>
    <property type="match status" value="1"/>
</dbReference>
<evidence type="ECO:0000256" key="2">
    <source>
        <dbReference type="ARBA" id="ARBA00022840"/>
    </source>
</evidence>
<evidence type="ECO:0000259" key="3">
    <source>
        <dbReference type="PROSITE" id="PS50043"/>
    </source>
</evidence>
<dbReference type="InterPro" id="IPR036388">
    <property type="entry name" value="WH-like_DNA-bd_sf"/>
</dbReference>
<protein>
    <submittedName>
        <fullName evidence="4">Regulatory protein, luxR family</fullName>
    </submittedName>
</protein>
<dbReference type="InterPro" id="IPR000792">
    <property type="entry name" value="Tscrpt_reg_LuxR_C"/>
</dbReference>
<dbReference type="Proteomes" id="UP000198727">
    <property type="component" value="Unassembled WGS sequence"/>
</dbReference>
<dbReference type="Gene3D" id="1.25.40.10">
    <property type="entry name" value="Tetratricopeptide repeat domain"/>
    <property type="match status" value="1"/>
</dbReference>
<proteinExistence type="predicted"/>
<dbReference type="InterPro" id="IPR027417">
    <property type="entry name" value="P-loop_NTPase"/>
</dbReference>
<dbReference type="Pfam" id="PF00196">
    <property type="entry name" value="GerE"/>
    <property type="match status" value="1"/>
</dbReference>
<dbReference type="PROSITE" id="PS00622">
    <property type="entry name" value="HTH_LUXR_1"/>
    <property type="match status" value="1"/>
</dbReference>
<dbReference type="Gene3D" id="1.10.10.10">
    <property type="entry name" value="Winged helix-like DNA-binding domain superfamily/Winged helix DNA-binding domain"/>
    <property type="match status" value="1"/>
</dbReference>
<dbReference type="PANTHER" id="PTHR16305">
    <property type="entry name" value="TESTICULAR SOLUBLE ADENYLYL CYCLASE"/>
    <property type="match status" value="1"/>
</dbReference>
<dbReference type="GO" id="GO:0005737">
    <property type="term" value="C:cytoplasm"/>
    <property type="evidence" value="ECO:0007669"/>
    <property type="project" value="TreeGrafter"/>
</dbReference>
<dbReference type="InterPro" id="IPR011990">
    <property type="entry name" value="TPR-like_helical_dom_sf"/>
</dbReference>
<dbReference type="GO" id="GO:0003677">
    <property type="term" value="F:DNA binding"/>
    <property type="evidence" value="ECO:0007669"/>
    <property type="project" value="InterPro"/>
</dbReference>
<name>A0A1I6ASH0_9PSEU</name>